<feature type="transmembrane region" description="Helical" evidence="1">
    <location>
        <begin position="6"/>
        <end position="25"/>
    </location>
</feature>
<accession>W7QTE7</accession>
<dbReference type="OrthoDB" id="5706633at2"/>
<dbReference type="Proteomes" id="UP000019276">
    <property type="component" value="Unassembled WGS sequence"/>
</dbReference>
<dbReference type="eggNOG" id="ENOG5033ADG">
    <property type="taxonomic scope" value="Bacteria"/>
</dbReference>
<evidence type="ECO:0000313" key="3">
    <source>
        <dbReference type="Proteomes" id="UP000019276"/>
    </source>
</evidence>
<keyword evidence="1" id="KW-0812">Transmembrane</keyword>
<keyword evidence="1" id="KW-1133">Transmembrane helix</keyword>
<keyword evidence="1" id="KW-0472">Membrane</keyword>
<dbReference type="EMBL" id="ARZY01000039">
    <property type="protein sequence ID" value="EWH08695.1"/>
    <property type="molecule type" value="Genomic_DNA"/>
</dbReference>
<dbReference type="InterPro" id="IPR021313">
    <property type="entry name" value="DUF2909"/>
</dbReference>
<evidence type="ECO:0000313" key="2">
    <source>
        <dbReference type="EMBL" id="EWH08695.1"/>
    </source>
</evidence>
<evidence type="ECO:0008006" key="4">
    <source>
        <dbReference type="Google" id="ProtNLM"/>
    </source>
</evidence>
<proteinExistence type="predicted"/>
<dbReference type="STRING" id="1328313.DS2_16124"/>
<sequence>MLKVLIVIMLFISIFSLFRALMAMTKDDKQQQMTRNLGRRVLFSALTLVLIVLALSMGWIEPNPRPY</sequence>
<evidence type="ECO:0000256" key="1">
    <source>
        <dbReference type="SAM" id="Phobius"/>
    </source>
</evidence>
<dbReference type="RefSeq" id="WP_035015920.1">
    <property type="nucleotide sequence ID" value="NZ_ARZY01000039.1"/>
</dbReference>
<keyword evidence="3" id="KW-1185">Reference proteome</keyword>
<dbReference type="AlphaFoldDB" id="W7QTE7"/>
<organism evidence="2 3">
    <name type="scientific">Catenovulum agarivorans DS-2</name>
    <dbReference type="NCBI Taxonomy" id="1328313"/>
    <lineage>
        <taxon>Bacteria</taxon>
        <taxon>Pseudomonadati</taxon>
        <taxon>Pseudomonadota</taxon>
        <taxon>Gammaproteobacteria</taxon>
        <taxon>Alteromonadales</taxon>
        <taxon>Alteromonadaceae</taxon>
        <taxon>Catenovulum</taxon>
    </lineage>
</organism>
<gene>
    <name evidence="2" type="ORF">DS2_16124</name>
</gene>
<reference evidence="2 3" key="1">
    <citation type="journal article" date="2014" name="Genome Announc.">
        <title>Draft Genome Sequence of the Agar-Degrading Bacterium Catenovulum sp. Strain DS-2, Isolated from Intestines of Haliotis diversicolor.</title>
        <authorList>
            <person name="Shan D."/>
            <person name="Li X."/>
            <person name="Gu Z."/>
            <person name="Wei G."/>
            <person name="Gao Z."/>
            <person name="Shao Z."/>
        </authorList>
    </citation>
    <scope>NUCLEOTIDE SEQUENCE [LARGE SCALE GENOMIC DNA]</scope>
    <source>
        <strain evidence="2 3">DS-2</strain>
    </source>
</reference>
<feature type="transmembrane region" description="Helical" evidence="1">
    <location>
        <begin position="37"/>
        <end position="60"/>
    </location>
</feature>
<protein>
    <recommendedName>
        <fullName evidence="4">DUF2909 domain-containing protein</fullName>
    </recommendedName>
</protein>
<comment type="caution">
    <text evidence="2">The sequence shown here is derived from an EMBL/GenBank/DDBJ whole genome shotgun (WGS) entry which is preliminary data.</text>
</comment>
<dbReference type="Pfam" id="PF11137">
    <property type="entry name" value="DUF2909"/>
    <property type="match status" value="1"/>
</dbReference>
<name>W7QTE7_9ALTE</name>